<dbReference type="Pfam" id="PF00440">
    <property type="entry name" value="TetR_N"/>
    <property type="match status" value="1"/>
</dbReference>
<protein>
    <submittedName>
        <fullName evidence="6">TetR/AcrR family transcriptional regulator</fullName>
    </submittedName>
</protein>
<dbReference type="PANTHER" id="PTHR47506:SF3">
    <property type="entry name" value="HTH-TYPE TRANSCRIPTIONAL REGULATOR LMRA"/>
    <property type="match status" value="1"/>
</dbReference>
<dbReference type="EMBL" id="JAQQFR010000007">
    <property type="protein sequence ID" value="MFL9879285.1"/>
    <property type="molecule type" value="Genomic_DNA"/>
</dbReference>
<name>A0ABW8Z9R0_9BURK</name>
<dbReference type="InterPro" id="IPR009057">
    <property type="entry name" value="Homeodomain-like_sf"/>
</dbReference>
<comment type="caution">
    <text evidence="6">The sequence shown here is derived from an EMBL/GenBank/DDBJ whole genome shotgun (WGS) entry which is preliminary data.</text>
</comment>
<dbReference type="Pfam" id="PF21993">
    <property type="entry name" value="TetR_C_13_2"/>
    <property type="match status" value="1"/>
</dbReference>
<dbReference type="Gene3D" id="1.10.357.10">
    <property type="entry name" value="Tetracycline Repressor, domain 2"/>
    <property type="match status" value="1"/>
</dbReference>
<gene>
    <name evidence="6" type="ORF">PQR63_12880</name>
</gene>
<feature type="domain" description="HTH tetR-type" evidence="5">
    <location>
        <begin position="17"/>
        <end position="77"/>
    </location>
</feature>
<dbReference type="SUPFAM" id="SSF46689">
    <property type="entry name" value="Homeodomain-like"/>
    <property type="match status" value="1"/>
</dbReference>
<accession>A0ABW8Z9R0</accession>
<dbReference type="RefSeq" id="WP_408168283.1">
    <property type="nucleotide sequence ID" value="NZ_JAQQFR010000007.1"/>
</dbReference>
<keyword evidence="1" id="KW-0805">Transcription regulation</keyword>
<dbReference type="PANTHER" id="PTHR47506">
    <property type="entry name" value="TRANSCRIPTIONAL REGULATORY PROTEIN"/>
    <property type="match status" value="1"/>
</dbReference>
<evidence type="ECO:0000256" key="3">
    <source>
        <dbReference type="ARBA" id="ARBA00023163"/>
    </source>
</evidence>
<reference evidence="6 7" key="1">
    <citation type="journal article" date="2024" name="Chem. Sci.">
        <title>Discovery of megapolipeptins by genome mining of a Burkholderiales bacteria collection.</title>
        <authorList>
            <person name="Paulo B.S."/>
            <person name="Recchia M.J.J."/>
            <person name="Lee S."/>
            <person name="Fergusson C.H."/>
            <person name="Romanowski S.B."/>
            <person name="Hernandez A."/>
            <person name="Krull N."/>
            <person name="Liu D.Y."/>
            <person name="Cavanagh H."/>
            <person name="Bos A."/>
            <person name="Gray C.A."/>
            <person name="Murphy B.T."/>
            <person name="Linington R.G."/>
            <person name="Eustaquio A.S."/>
        </authorList>
    </citation>
    <scope>NUCLEOTIDE SEQUENCE [LARGE SCALE GENOMIC DNA]</scope>
    <source>
        <strain evidence="6 7">RL21-008-BIB-B</strain>
    </source>
</reference>
<evidence type="ECO:0000313" key="6">
    <source>
        <dbReference type="EMBL" id="MFL9879285.1"/>
    </source>
</evidence>
<evidence type="ECO:0000259" key="5">
    <source>
        <dbReference type="PROSITE" id="PS50977"/>
    </source>
</evidence>
<feature type="DNA-binding region" description="H-T-H motif" evidence="4">
    <location>
        <begin position="40"/>
        <end position="59"/>
    </location>
</feature>
<keyword evidence="7" id="KW-1185">Reference proteome</keyword>
<dbReference type="PROSITE" id="PS50977">
    <property type="entry name" value="HTH_TETR_2"/>
    <property type="match status" value="1"/>
</dbReference>
<evidence type="ECO:0000256" key="4">
    <source>
        <dbReference type="PROSITE-ProRule" id="PRU00335"/>
    </source>
</evidence>
<evidence type="ECO:0000313" key="7">
    <source>
        <dbReference type="Proteomes" id="UP001629214"/>
    </source>
</evidence>
<keyword evidence="3" id="KW-0804">Transcription</keyword>
<dbReference type="SUPFAM" id="SSF48498">
    <property type="entry name" value="Tetracyclin repressor-like, C-terminal domain"/>
    <property type="match status" value="1"/>
</dbReference>
<dbReference type="InterPro" id="IPR036271">
    <property type="entry name" value="Tet_transcr_reg_TetR-rel_C_sf"/>
</dbReference>
<organism evidence="6 7">
    <name type="scientific">Herbaspirillum rhizosphaerae</name>
    <dbReference type="NCBI Taxonomy" id="346179"/>
    <lineage>
        <taxon>Bacteria</taxon>
        <taxon>Pseudomonadati</taxon>
        <taxon>Pseudomonadota</taxon>
        <taxon>Betaproteobacteria</taxon>
        <taxon>Burkholderiales</taxon>
        <taxon>Oxalobacteraceae</taxon>
        <taxon>Herbaspirillum</taxon>
    </lineage>
</organism>
<dbReference type="Proteomes" id="UP001629214">
    <property type="component" value="Unassembled WGS sequence"/>
</dbReference>
<proteinExistence type="predicted"/>
<evidence type="ECO:0000256" key="2">
    <source>
        <dbReference type="ARBA" id="ARBA00023125"/>
    </source>
</evidence>
<evidence type="ECO:0000256" key="1">
    <source>
        <dbReference type="ARBA" id="ARBA00023015"/>
    </source>
</evidence>
<sequence length="203" mass="22283">MTDATTSTTATTATKPLSQREELIPVLAEIFRAHGYEGASLARITEGTGLGKGSLYYVFPGGKDEMANAVLSHIDGWFQREVFIPLRESGDGEDAMAGIDHMFREVKSYFLSGRKVCLIGVFALVNVRDRFADKVKDYFVDWAAALNDALLRSGRDADEAAGWTEEILAAIQGALVLARAIDDHAVFVRTLDRLQQRLQATNV</sequence>
<dbReference type="InterPro" id="IPR001647">
    <property type="entry name" value="HTH_TetR"/>
</dbReference>
<keyword evidence="2 4" id="KW-0238">DNA-binding</keyword>
<dbReference type="InterPro" id="IPR054156">
    <property type="entry name" value="YxaF_TetR_C"/>
</dbReference>